<reference evidence="4" key="1">
    <citation type="submission" date="2024-07" db="EMBL/GenBank/DDBJ databases">
        <title>Two chromosome-level genome assemblies of Korean endemic species Abeliophyllum distichum and Forsythia ovata (Oleaceae).</title>
        <authorList>
            <person name="Jang H."/>
        </authorList>
    </citation>
    <scope>NUCLEOTIDE SEQUENCE [LARGE SCALE GENOMIC DNA]</scope>
</reference>
<dbReference type="EMBL" id="JBFOLK010000010">
    <property type="protein sequence ID" value="KAL2479466.1"/>
    <property type="molecule type" value="Genomic_DNA"/>
</dbReference>
<evidence type="ECO:0000259" key="2">
    <source>
        <dbReference type="Pfam" id="PF20167"/>
    </source>
</evidence>
<protein>
    <recommendedName>
        <fullName evidence="2">Putative plant transposon protein domain-containing protein</fullName>
    </recommendedName>
</protein>
<gene>
    <name evidence="3" type="ORF">Adt_32432</name>
</gene>
<keyword evidence="4" id="KW-1185">Reference proteome</keyword>
<name>A0ABD1QTD2_9LAMI</name>
<dbReference type="InterPro" id="IPR046796">
    <property type="entry name" value="Transposase_32_dom"/>
</dbReference>
<organism evidence="3 4">
    <name type="scientific">Abeliophyllum distichum</name>
    <dbReference type="NCBI Taxonomy" id="126358"/>
    <lineage>
        <taxon>Eukaryota</taxon>
        <taxon>Viridiplantae</taxon>
        <taxon>Streptophyta</taxon>
        <taxon>Embryophyta</taxon>
        <taxon>Tracheophyta</taxon>
        <taxon>Spermatophyta</taxon>
        <taxon>Magnoliopsida</taxon>
        <taxon>eudicotyledons</taxon>
        <taxon>Gunneridae</taxon>
        <taxon>Pentapetalae</taxon>
        <taxon>asterids</taxon>
        <taxon>lamiids</taxon>
        <taxon>Lamiales</taxon>
        <taxon>Oleaceae</taxon>
        <taxon>Forsythieae</taxon>
        <taxon>Abeliophyllum</taxon>
    </lineage>
</organism>
<evidence type="ECO:0000256" key="1">
    <source>
        <dbReference type="SAM" id="MobiDB-lite"/>
    </source>
</evidence>
<proteinExistence type="predicted"/>
<dbReference type="Proteomes" id="UP001604336">
    <property type="component" value="Unassembled WGS sequence"/>
</dbReference>
<accession>A0ABD1QTD2</accession>
<feature type="region of interest" description="Disordered" evidence="1">
    <location>
        <begin position="345"/>
        <end position="365"/>
    </location>
</feature>
<evidence type="ECO:0000313" key="4">
    <source>
        <dbReference type="Proteomes" id="UP001604336"/>
    </source>
</evidence>
<comment type="caution">
    <text evidence="3">The sequence shown here is derived from an EMBL/GenBank/DDBJ whole genome shotgun (WGS) entry which is preliminary data.</text>
</comment>
<evidence type="ECO:0000313" key="3">
    <source>
        <dbReference type="EMBL" id="KAL2479466.1"/>
    </source>
</evidence>
<dbReference type="Pfam" id="PF20167">
    <property type="entry name" value="Transposase_32"/>
    <property type="match status" value="1"/>
</dbReference>
<feature type="region of interest" description="Disordered" evidence="1">
    <location>
        <begin position="1"/>
        <end position="40"/>
    </location>
</feature>
<feature type="domain" description="Putative plant transposon protein" evidence="2">
    <location>
        <begin position="83"/>
        <end position="218"/>
    </location>
</feature>
<sequence length="365" mass="41947">MVPKRKITTQEKGNGKVSEGSNRRRRAEEPTSDSGIPRFLTPEAQESYVDKWKGKNYHQERMVHQADFQGHLLEHKIDTPELSHRHKTWVRGKWIRFSPVMIDRYDALNRTRIDPMSTEGDMQSVTRFLYGRENAWPLATSHFKHDELTQEIRALHIFVCTNINPTTQRTKFIEEMARLLYHLARGRKMDLGTHIFDFFQDLATSVDSNSQRSIMFPSVQPDETAHDPAPPVPQPALAADTNLSIQFTQIQVALTKIDRSVNDMQNTLVGVQHTQNNMQQELLRVGMLVRRWQHDGIDIQSNQRTINYAFDDINRRMIHLESRIETINGTISQIVEAVNSLRPFTSAASSDQPRPPSPPLPPGIT</sequence>
<feature type="compositionally biased region" description="Pro residues" evidence="1">
    <location>
        <begin position="353"/>
        <end position="365"/>
    </location>
</feature>
<dbReference type="AlphaFoldDB" id="A0ABD1QTD2"/>